<dbReference type="RefSeq" id="WP_013139165.1">
    <property type="nucleotide sequence ID" value="NC_014168.1"/>
</dbReference>
<dbReference type="SUPFAM" id="SSF140453">
    <property type="entry name" value="EsxAB dimer-like"/>
    <property type="match status" value="1"/>
</dbReference>
<organism evidence="1 2">
    <name type="scientific">Segniliparus rotundus (strain ATCC BAA-972 / CDC 1076 / CIP 108378 / DSM 44985 / JCM 13578)</name>
    <dbReference type="NCBI Taxonomy" id="640132"/>
    <lineage>
        <taxon>Bacteria</taxon>
        <taxon>Bacillati</taxon>
        <taxon>Actinomycetota</taxon>
        <taxon>Actinomycetes</taxon>
        <taxon>Mycobacteriales</taxon>
        <taxon>Segniliparaceae</taxon>
        <taxon>Segniliparus</taxon>
    </lineage>
</organism>
<dbReference type="KEGG" id="srt:Srot_2265"/>
<gene>
    <name evidence="1" type="ordered locus">Srot_2265</name>
</gene>
<dbReference type="EMBL" id="CP001958">
    <property type="protein sequence ID" value="ADG98715.1"/>
    <property type="molecule type" value="Genomic_DNA"/>
</dbReference>
<evidence type="ECO:0000313" key="2">
    <source>
        <dbReference type="Proteomes" id="UP000002247"/>
    </source>
</evidence>
<name>D6ZA45_SEGRD</name>
<dbReference type="STRING" id="640132.Srot_2265"/>
<accession>D6ZA45</accession>
<dbReference type="Proteomes" id="UP000002247">
    <property type="component" value="Chromosome"/>
</dbReference>
<dbReference type="Gene3D" id="1.10.287.1060">
    <property type="entry name" value="ESAT-6-like"/>
    <property type="match status" value="1"/>
</dbReference>
<evidence type="ECO:0000313" key="1">
    <source>
        <dbReference type="EMBL" id="ADG98715.1"/>
    </source>
</evidence>
<proteinExistence type="predicted"/>
<dbReference type="InterPro" id="IPR036689">
    <property type="entry name" value="ESAT-6-like_sf"/>
</dbReference>
<sequence>MVEGAPQEQRDLARVVADLGEQNAQNRKQFAQTRLVAERLWELWTGEAAALLGAEWELADGRARALLEEEPAILALLPIAAADQLSPIAAADQAEAAEHEEWGEAELFELLRCAAERLQAQEQELAATLAARAELIGQLELHMGEDGSAYAAEHRRWLRRAEDVVQRLSDLGAGAHGAHDAYTRAGQLNTRMFRADLFAGDEPAPQSADTGPHLHGQLSPAGFYALADMLVASTGRLLKALIAAALALEGLGPLARRREHEWAQQYDQRSQAVFLLAGDCLHALGLLTRSVRQAGRNWEIAEFNAGGGRGLLPEAAKVKEVVDLRIAPPPSALARGGGESERSAAQNAAAIWRALAAEVEALDKALIAASGYDSAEGEALQSTLARIASRIAAAHDGAAEVADLCLDLAARRQLPWWRRGRLSR</sequence>
<reference evidence="1 2" key="1">
    <citation type="journal article" date="2010" name="Stand. Genomic Sci.">
        <title>Complete genome sequence of Segniliparus rotundus type strain (CDC 1076).</title>
        <authorList>
            <person name="Sikorski J."/>
            <person name="Lapidus A."/>
            <person name="Copeland A."/>
            <person name="Misra M."/>
            <person name="Glavina Del Rio T."/>
            <person name="Nolan M."/>
            <person name="Lucas S."/>
            <person name="Chen F."/>
            <person name="Tice H."/>
            <person name="Cheng J.F."/>
            <person name="Jando M."/>
            <person name="Schneider S."/>
            <person name="Bruce D."/>
            <person name="Goodwin L."/>
            <person name="Pitluck S."/>
            <person name="Liolios K."/>
            <person name="Mikhailova N."/>
            <person name="Pati A."/>
            <person name="Ivanova N."/>
            <person name="Mavromatis K."/>
            <person name="Chen A."/>
            <person name="Palaniappan K."/>
            <person name="Chertkov O."/>
            <person name="Land M."/>
            <person name="Hauser L."/>
            <person name="Chang Y.J."/>
            <person name="Jeffries C.D."/>
            <person name="Brettin T."/>
            <person name="Detter J.C."/>
            <person name="Han C."/>
            <person name="Rohde M."/>
            <person name="Goker M."/>
            <person name="Bristow J."/>
            <person name="Eisen J.A."/>
            <person name="Markowitz V."/>
            <person name="Hugenholtz P."/>
            <person name="Kyrpides N.C."/>
            <person name="Klenk H.P."/>
        </authorList>
    </citation>
    <scope>NUCLEOTIDE SEQUENCE [LARGE SCALE GENOMIC DNA]</scope>
    <source>
        <strain evidence="2">ATCC BAA-972 / CDC 1076 / CIP 108378 / DSM 44985 / JCM 13578</strain>
    </source>
</reference>
<dbReference type="HOGENOM" id="CLU_647040_0_0_11"/>
<keyword evidence="2" id="KW-1185">Reference proteome</keyword>
<protein>
    <submittedName>
        <fullName evidence="1">Uncharacterized protein</fullName>
    </submittedName>
</protein>
<dbReference type="AlphaFoldDB" id="D6ZA45"/>